<evidence type="ECO:0000256" key="6">
    <source>
        <dbReference type="ARBA" id="ARBA00023242"/>
    </source>
</evidence>
<comment type="caution">
    <text evidence="13">The sequence shown here is derived from an EMBL/GenBank/DDBJ whole genome shotgun (WGS) entry which is preliminary data.</text>
</comment>
<evidence type="ECO:0000256" key="1">
    <source>
        <dbReference type="ARBA" id="ARBA00004123"/>
    </source>
</evidence>
<reference evidence="13" key="1">
    <citation type="submission" date="2020-07" db="EMBL/GenBank/DDBJ databases">
        <title>Genome sequence and genetic diversity analysis of an under-domesticated orphan crop, white fonio (Digitaria exilis).</title>
        <authorList>
            <person name="Bennetzen J.L."/>
            <person name="Chen S."/>
            <person name="Ma X."/>
            <person name="Wang X."/>
            <person name="Yssel A.E.J."/>
            <person name="Chaluvadi S.R."/>
            <person name="Johnson M."/>
            <person name="Gangashetty P."/>
            <person name="Hamidou F."/>
            <person name="Sanogo M.D."/>
            <person name="Zwaenepoel A."/>
            <person name="Wallace J."/>
            <person name="Van De Peer Y."/>
            <person name="Van Deynze A."/>
        </authorList>
    </citation>
    <scope>NUCLEOTIDE SEQUENCE</scope>
    <source>
        <tissue evidence="13">Leaves</tissue>
    </source>
</reference>
<dbReference type="InterPro" id="IPR012677">
    <property type="entry name" value="Nucleotide-bd_a/b_plait_sf"/>
</dbReference>
<dbReference type="CDD" id="cd12345">
    <property type="entry name" value="RRM2_SECp43_like"/>
    <property type="match status" value="1"/>
</dbReference>
<evidence type="ECO:0000256" key="9">
    <source>
        <dbReference type="ARBA" id="ARBA00063471"/>
    </source>
</evidence>
<dbReference type="FunFam" id="3.30.70.330:FF:000103">
    <property type="entry name" value="Polyadenylate-binding protein RBP47B"/>
    <property type="match status" value="1"/>
</dbReference>
<evidence type="ECO:0000256" key="11">
    <source>
        <dbReference type="SAM" id="MobiDB-lite"/>
    </source>
</evidence>
<dbReference type="Pfam" id="PF00076">
    <property type="entry name" value="RRM_1"/>
    <property type="match status" value="2"/>
</dbReference>
<feature type="compositionally biased region" description="Low complexity" evidence="11">
    <location>
        <begin position="1"/>
        <end position="18"/>
    </location>
</feature>
<evidence type="ECO:0000313" key="14">
    <source>
        <dbReference type="Proteomes" id="UP000636709"/>
    </source>
</evidence>
<comment type="function">
    <text evidence="7">Heterogeneous nuclear ribonucleoprotein (hnRNP)-protein binding the poly(A) tail of mRNA and probably involved in some steps of pre-mRNA maturation.</text>
</comment>
<dbReference type="AlphaFoldDB" id="A0A835A5L2"/>
<comment type="similarity">
    <text evidence="8">Belongs to the polyadenylate-binding RBP47 family.</text>
</comment>
<dbReference type="PANTHER" id="PTHR47640">
    <property type="entry name" value="TRNA SELENOCYSTEINE 1-ASSOCIATED PROTEIN 1-RELATED-RELATED"/>
    <property type="match status" value="1"/>
</dbReference>
<evidence type="ECO:0000313" key="13">
    <source>
        <dbReference type="EMBL" id="KAF8653079.1"/>
    </source>
</evidence>
<evidence type="ECO:0000256" key="10">
    <source>
        <dbReference type="PROSITE-ProRule" id="PRU00176"/>
    </source>
</evidence>
<evidence type="ECO:0000256" key="8">
    <source>
        <dbReference type="ARBA" id="ARBA00061069"/>
    </source>
</evidence>
<feature type="region of interest" description="Disordered" evidence="11">
    <location>
        <begin position="269"/>
        <end position="299"/>
    </location>
</feature>
<keyword evidence="6" id="KW-0539">Nucleus</keyword>
<dbReference type="PROSITE" id="PS50102">
    <property type="entry name" value="RRM"/>
    <property type="match status" value="2"/>
</dbReference>
<evidence type="ECO:0000259" key="12">
    <source>
        <dbReference type="PROSITE" id="PS50102"/>
    </source>
</evidence>
<dbReference type="OrthoDB" id="446113at2759"/>
<sequence>MQMAAAPTDAPAASAAAAPHHHPHAHAAAAAAAAPPHPHAHAAHPHHHHMPQPRWVVIPYPPPHHPMVAAPPPPPPQFVKHSAPPASVTPPPPPSAGSGGNGGEDNRTIWVGDLQYWMDENYLHSCFGPSGEVVTIKVIRNRHSGVSEGYGFVEFYSHASAEKALQNFSGHVMPNTDRAFKLNWASYSMGEKRSELASDHSIFVGDLAVDVTDEMLLELFSSKYRSVKGAKVIIDANTGRSRGYGFVRFGDDNDKTHAMNEMNGVYCSTRPIRVGPATPRRSQGDSGSSPPRQSDTDSTNRTVLDYVNVVVLNCRADAEEALQGLNGSTIGKQAVRLSWGRSPASKQGFLMLSSWKDLEAQSILFTLLTWIFFSFQSRGDSGHRRNGNGMYYGTPFYGGYGYASPVPHPNMYAAAYGAYPYYGNQQLVS</sequence>
<dbReference type="SMART" id="SM00360">
    <property type="entry name" value="RRM"/>
    <property type="match status" value="2"/>
</dbReference>
<dbReference type="CDD" id="cd12344">
    <property type="entry name" value="RRM1_SECp43_like"/>
    <property type="match status" value="1"/>
</dbReference>
<evidence type="ECO:0000256" key="2">
    <source>
        <dbReference type="ARBA" id="ARBA00004463"/>
    </source>
</evidence>
<dbReference type="Gene3D" id="3.30.70.330">
    <property type="match status" value="2"/>
</dbReference>
<protein>
    <recommendedName>
        <fullName evidence="12">RRM domain-containing protein</fullName>
    </recommendedName>
</protein>
<keyword evidence="4" id="KW-0677">Repeat</keyword>
<name>A0A835A5L2_9POAL</name>
<dbReference type="InterPro" id="IPR050825">
    <property type="entry name" value="RBM42_RBP45_47-like"/>
</dbReference>
<dbReference type="GO" id="GO:0006397">
    <property type="term" value="P:mRNA processing"/>
    <property type="evidence" value="ECO:0007669"/>
    <property type="project" value="UniProtKB-KW"/>
</dbReference>
<feature type="domain" description="RRM" evidence="12">
    <location>
        <begin position="200"/>
        <end position="279"/>
    </location>
</feature>
<comment type="subunit">
    <text evidence="9">Interacts with the poly(A) tail of mRNA in nucleus.</text>
</comment>
<dbReference type="EMBL" id="JACEFO010002629">
    <property type="protein sequence ID" value="KAF8653079.1"/>
    <property type="molecule type" value="Genomic_DNA"/>
</dbReference>
<dbReference type="PANTHER" id="PTHR47640:SF15">
    <property type="entry name" value="POLYADENYLATE-BINDING PROTEIN RBP47B"/>
    <property type="match status" value="1"/>
</dbReference>
<keyword evidence="3" id="KW-0507">mRNA processing</keyword>
<feature type="compositionally biased region" description="Basic residues" evidence="11">
    <location>
        <begin position="38"/>
        <end position="51"/>
    </location>
</feature>
<dbReference type="SUPFAM" id="SSF54928">
    <property type="entry name" value="RNA-binding domain, RBD"/>
    <property type="match status" value="2"/>
</dbReference>
<dbReference type="FunFam" id="3.30.70.330:FF:000144">
    <property type="entry name" value="Polyadenylate-binding protein RBP47B"/>
    <property type="match status" value="1"/>
</dbReference>
<keyword evidence="14" id="KW-1185">Reference proteome</keyword>
<feature type="compositionally biased region" description="Polar residues" evidence="11">
    <location>
        <begin position="280"/>
        <end position="299"/>
    </location>
</feature>
<evidence type="ECO:0000256" key="7">
    <source>
        <dbReference type="ARBA" id="ARBA00057395"/>
    </source>
</evidence>
<evidence type="ECO:0000256" key="5">
    <source>
        <dbReference type="ARBA" id="ARBA00022884"/>
    </source>
</evidence>
<gene>
    <name evidence="13" type="ORF">HU200_062520</name>
</gene>
<evidence type="ECO:0000256" key="3">
    <source>
        <dbReference type="ARBA" id="ARBA00022664"/>
    </source>
</evidence>
<feature type="compositionally biased region" description="Pro residues" evidence="11">
    <location>
        <begin position="59"/>
        <end position="77"/>
    </location>
</feature>
<dbReference type="GO" id="GO:0003729">
    <property type="term" value="F:mRNA binding"/>
    <property type="evidence" value="ECO:0007669"/>
    <property type="project" value="InterPro"/>
</dbReference>
<dbReference type="GO" id="GO:0005829">
    <property type="term" value="C:cytosol"/>
    <property type="evidence" value="ECO:0007669"/>
    <property type="project" value="TreeGrafter"/>
</dbReference>
<comment type="subcellular location">
    <subcellularLocation>
        <location evidence="2">Cytoplasmic granule</location>
    </subcellularLocation>
    <subcellularLocation>
        <location evidence="1">Nucleus</location>
    </subcellularLocation>
</comment>
<dbReference type="GO" id="GO:0005634">
    <property type="term" value="C:nucleus"/>
    <property type="evidence" value="ECO:0007669"/>
    <property type="project" value="UniProtKB-SubCell"/>
</dbReference>
<dbReference type="InterPro" id="IPR000504">
    <property type="entry name" value="RRM_dom"/>
</dbReference>
<organism evidence="13 14">
    <name type="scientific">Digitaria exilis</name>
    <dbReference type="NCBI Taxonomy" id="1010633"/>
    <lineage>
        <taxon>Eukaryota</taxon>
        <taxon>Viridiplantae</taxon>
        <taxon>Streptophyta</taxon>
        <taxon>Embryophyta</taxon>
        <taxon>Tracheophyta</taxon>
        <taxon>Spermatophyta</taxon>
        <taxon>Magnoliopsida</taxon>
        <taxon>Liliopsida</taxon>
        <taxon>Poales</taxon>
        <taxon>Poaceae</taxon>
        <taxon>PACMAD clade</taxon>
        <taxon>Panicoideae</taxon>
        <taxon>Panicodae</taxon>
        <taxon>Paniceae</taxon>
        <taxon>Anthephorinae</taxon>
        <taxon>Digitaria</taxon>
    </lineage>
</organism>
<feature type="domain" description="RRM" evidence="12">
    <location>
        <begin position="107"/>
        <end position="187"/>
    </location>
</feature>
<accession>A0A835A5L2</accession>
<dbReference type="Proteomes" id="UP000636709">
    <property type="component" value="Unassembled WGS sequence"/>
</dbReference>
<keyword evidence="5 10" id="KW-0694">RNA-binding</keyword>
<proteinExistence type="inferred from homology"/>
<dbReference type="InterPro" id="IPR035979">
    <property type="entry name" value="RBD_domain_sf"/>
</dbReference>
<evidence type="ECO:0000256" key="4">
    <source>
        <dbReference type="ARBA" id="ARBA00022737"/>
    </source>
</evidence>
<feature type="region of interest" description="Disordered" evidence="11">
    <location>
        <begin position="1"/>
        <end position="105"/>
    </location>
</feature>